<evidence type="ECO:0000313" key="2">
    <source>
        <dbReference type="Proteomes" id="UP000318349"/>
    </source>
</evidence>
<proteinExistence type="predicted"/>
<dbReference type="AlphaFoldDB" id="A0A557SD89"/>
<accession>A0A557SD89</accession>
<sequence>MSASSDTCDFKMFNNDELRRLIVAATTELTSRENSCVRIEIEFDSYNQYRFSKPWIARVVDWPVGGHCELRFGVYQGDADGGFVEITANIGDVVRWGQKSSSVTKTFSRWGIVQADGRITRVSQAVAFRAFRDSAEPSLDTETLGH</sequence>
<comment type="caution">
    <text evidence="1">The sequence shown here is derived from an EMBL/GenBank/DDBJ whole genome shotgun (WGS) entry which is preliminary data.</text>
</comment>
<dbReference type="EMBL" id="VMNI01000013">
    <property type="protein sequence ID" value="TVO75366.1"/>
    <property type="molecule type" value="Genomic_DNA"/>
</dbReference>
<evidence type="ECO:0000313" key="1">
    <source>
        <dbReference type="EMBL" id="TVO75366.1"/>
    </source>
</evidence>
<organism evidence="1 2">
    <name type="scientific">Denitromonas halophila</name>
    <dbReference type="NCBI Taxonomy" id="1629404"/>
    <lineage>
        <taxon>Bacteria</taxon>
        <taxon>Pseudomonadati</taxon>
        <taxon>Pseudomonadota</taxon>
        <taxon>Betaproteobacteria</taxon>
        <taxon>Rhodocyclales</taxon>
        <taxon>Zoogloeaceae</taxon>
        <taxon>Denitromonas</taxon>
    </lineage>
</organism>
<protein>
    <submittedName>
        <fullName evidence="1">Uncharacterized protein</fullName>
    </submittedName>
</protein>
<reference evidence="1 2" key="1">
    <citation type="submission" date="2019-07" db="EMBL/GenBank/DDBJ databases">
        <title>The pathways for chlorine oxyanion respiration interact through the shared metabolite chlorate.</title>
        <authorList>
            <person name="Barnum T.P."/>
            <person name="Cheng Y."/>
            <person name="Hill K.A."/>
            <person name="Lucas L.N."/>
            <person name="Carlson H.K."/>
            <person name="Coates J.D."/>
        </authorList>
    </citation>
    <scope>NUCLEOTIDE SEQUENCE [LARGE SCALE GENOMIC DNA]</scope>
    <source>
        <strain evidence="1 2">SFB-1</strain>
    </source>
</reference>
<name>A0A557SD89_9RHOO</name>
<gene>
    <name evidence="1" type="ORF">FHP89_13505</name>
</gene>
<dbReference type="Proteomes" id="UP000318349">
    <property type="component" value="Unassembled WGS sequence"/>
</dbReference>